<dbReference type="AlphaFoldDB" id="A0A0A9GPE0"/>
<name>A0A0A9GPE0_ARUDO</name>
<proteinExistence type="predicted"/>
<sequence length="54" mass="6235">MVRPRCIFGIIPSNEFPFLILKGRITYLHGHLCHQIRSFGFNQVQNSMRLMGGC</sequence>
<reference evidence="1" key="2">
    <citation type="journal article" date="2015" name="Data Brief">
        <title>Shoot transcriptome of the giant reed, Arundo donax.</title>
        <authorList>
            <person name="Barrero R.A."/>
            <person name="Guerrero F.D."/>
            <person name="Moolhuijzen P."/>
            <person name="Goolsby J.A."/>
            <person name="Tidwell J."/>
            <person name="Bellgard S.E."/>
            <person name="Bellgard M.I."/>
        </authorList>
    </citation>
    <scope>NUCLEOTIDE SEQUENCE</scope>
    <source>
        <tissue evidence="1">Shoot tissue taken approximately 20 cm above the soil surface</tissue>
    </source>
</reference>
<protein>
    <submittedName>
        <fullName evidence="1">Uncharacterized protein</fullName>
    </submittedName>
</protein>
<accession>A0A0A9GPE0</accession>
<evidence type="ECO:0000313" key="1">
    <source>
        <dbReference type="EMBL" id="JAE24411.1"/>
    </source>
</evidence>
<organism evidence="1">
    <name type="scientific">Arundo donax</name>
    <name type="common">Giant reed</name>
    <name type="synonym">Donax arundinaceus</name>
    <dbReference type="NCBI Taxonomy" id="35708"/>
    <lineage>
        <taxon>Eukaryota</taxon>
        <taxon>Viridiplantae</taxon>
        <taxon>Streptophyta</taxon>
        <taxon>Embryophyta</taxon>
        <taxon>Tracheophyta</taxon>
        <taxon>Spermatophyta</taxon>
        <taxon>Magnoliopsida</taxon>
        <taxon>Liliopsida</taxon>
        <taxon>Poales</taxon>
        <taxon>Poaceae</taxon>
        <taxon>PACMAD clade</taxon>
        <taxon>Arundinoideae</taxon>
        <taxon>Arundineae</taxon>
        <taxon>Arundo</taxon>
    </lineage>
</organism>
<dbReference type="EMBL" id="GBRH01173485">
    <property type="protein sequence ID" value="JAE24411.1"/>
    <property type="molecule type" value="Transcribed_RNA"/>
</dbReference>
<reference evidence="1" key="1">
    <citation type="submission" date="2014-09" db="EMBL/GenBank/DDBJ databases">
        <authorList>
            <person name="Magalhaes I.L.F."/>
            <person name="Oliveira U."/>
            <person name="Santos F.R."/>
            <person name="Vidigal T.H.D.A."/>
            <person name="Brescovit A.D."/>
            <person name="Santos A.J."/>
        </authorList>
    </citation>
    <scope>NUCLEOTIDE SEQUENCE</scope>
    <source>
        <tissue evidence="1">Shoot tissue taken approximately 20 cm above the soil surface</tissue>
    </source>
</reference>